<accession>A0A4Z1KH14</accession>
<dbReference type="AlphaFoldDB" id="A0A4Z1KH14"/>
<keyword evidence="3" id="KW-1185">Reference proteome</keyword>
<feature type="compositionally biased region" description="Basic and acidic residues" evidence="1">
    <location>
        <begin position="1"/>
        <end position="14"/>
    </location>
</feature>
<evidence type="ECO:0000256" key="1">
    <source>
        <dbReference type="SAM" id="MobiDB-lite"/>
    </source>
</evidence>
<gene>
    <name evidence="2" type="ORF">BPOR_0402g00090</name>
</gene>
<proteinExistence type="predicted"/>
<reference evidence="2 3" key="1">
    <citation type="submission" date="2017-12" db="EMBL/GenBank/DDBJ databases">
        <title>Comparative genomics of Botrytis spp.</title>
        <authorList>
            <person name="Valero-Jimenez C.A."/>
            <person name="Tapia P."/>
            <person name="Veloso J."/>
            <person name="Silva-Moreno E."/>
            <person name="Staats M."/>
            <person name="Valdes J.H."/>
            <person name="Van Kan J.A.L."/>
        </authorList>
    </citation>
    <scope>NUCLEOTIDE SEQUENCE [LARGE SCALE GENOMIC DNA]</scope>
    <source>
        <strain evidence="2 3">MUCL3349</strain>
    </source>
</reference>
<protein>
    <submittedName>
        <fullName evidence="2">Uncharacterized protein</fullName>
    </submittedName>
</protein>
<evidence type="ECO:0000313" key="3">
    <source>
        <dbReference type="Proteomes" id="UP000297280"/>
    </source>
</evidence>
<organism evidence="2 3">
    <name type="scientific">Botrytis porri</name>
    <dbReference type="NCBI Taxonomy" id="87229"/>
    <lineage>
        <taxon>Eukaryota</taxon>
        <taxon>Fungi</taxon>
        <taxon>Dikarya</taxon>
        <taxon>Ascomycota</taxon>
        <taxon>Pezizomycotina</taxon>
        <taxon>Leotiomycetes</taxon>
        <taxon>Helotiales</taxon>
        <taxon>Sclerotiniaceae</taxon>
        <taxon>Botrytis</taxon>
    </lineage>
</organism>
<comment type="caution">
    <text evidence="2">The sequence shown here is derived from an EMBL/GenBank/DDBJ whole genome shotgun (WGS) entry which is preliminary data.</text>
</comment>
<sequence>MGVAEPKPKPIPENKDEDEEKDRTEPAHVEIVFGTGTTASNLTVVKRSKERKGNTRRIYTCKTLL</sequence>
<feature type="region of interest" description="Disordered" evidence="1">
    <location>
        <begin position="1"/>
        <end position="26"/>
    </location>
</feature>
<dbReference type="EMBL" id="PQXO01000401">
    <property type="protein sequence ID" value="TGO85383.1"/>
    <property type="molecule type" value="Genomic_DNA"/>
</dbReference>
<evidence type="ECO:0000313" key="2">
    <source>
        <dbReference type="EMBL" id="TGO85383.1"/>
    </source>
</evidence>
<dbReference type="Proteomes" id="UP000297280">
    <property type="component" value="Unassembled WGS sequence"/>
</dbReference>
<name>A0A4Z1KH14_9HELO</name>